<gene>
    <name evidence="2" type="ORF">ACKW6Q_10580</name>
</gene>
<name>A0ABW9K4P0_9FLAO</name>
<dbReference type="Proteomes" id="UP001634154">
    <property type="component" value="Unassembled WGS sequence"/>
</dbReference>
<comment type="caution">
    <text evidence="2">The sequence shown here is derived from an EMBL/GenBank/DDBJ whole genome shotgun (WGS) entry which is preliminary data.</text>
</comment>
<accession>A0ABW9K4P0</accession>
<keyword evidence="1" id="KW-1133">Transmembrane helix</keyword>
<sequence length="210" mass="24622">MYKKLIAFNVLIILLVTVVYIGEFYFLNYPMRFNAWYLIRESQIQYLPAVFAVTALASYLISSLDFKKLNFKSKFLSVFPIVNLLAVAFFVYTAADGYIKNKKELTKLENYYIREAEKDIKNDLIVHRYGGFVLPAYDEKTARLIDSIHRKYGTTSKNTGCIVDRMDLKAQEKYNELTDVYLEKRNGKGWEERMKKEIEDVKKTRNPGIK</sequence>
<evidence type="ECO:0000256" key="1">
    <source>
        <dbReference type="SAM" id="Phobius"/>
    </source>
</evidence>
<keyword evidence="1" id="KW-0472">Membrane</keyword>
<evidence type="ECO:0000313" key="2">
    <source>
        <dbReference type="EMBL" id="MFN1217405.1"/>
    </source>
</evidence>
<organism evidence="2 3">
    <name type="scientific">Chryseobacterium kwangjuense</name>
    <dbReference type="NCBI Taxonomy" id="267125"/>
    <lineage>
        <taxon>Bacteria</taxon>
        <taxon>Pseudomonadati</taxon>
        <taxon>Bacteroidota</taxon>
        <taxon>Flavobacteriia</taxon>
        <taxon>Flavobacteriales</taxon>
        <taxon>Weeksellaceae</taxon>
        <taxon>Chryseobacterium group</taxon>
        <taxon>Chryseobacterium</taxon>
    </lineage>
</organism>
<dbReference type="RefSeq" id="WP_409356638.1">
    <property type="nucleotide sequence ID" value="NZ_JBJXVJ010000002.1"/>
</dbReference>
<evidence type="ECO:0000313" key="3">
    <source>
        <dbReference type="Proteomes" id="UP001634154"/>
    </source>
</evidence>
<feature type="transmembrane region" description="Helical" evidence="1">
    <location>
        <begin position="46"/>
        <end position="64"/>
    </location>
</feature>
<keyword evidence="1" id="KW-0812">Transmembrane</keyword>
<protein>
    <submittedName>
        <fullName evidence="2">Uncharacterized protein</fullName>
    </submittedName>
</protein>
<dbReference type="EMBL" id="JBJXVJ010000002">
    <property type="protein sequence ID" value="MFN1217405.1"/>
    <property type="molecule type" value="Genomic_DNA"/>
</dbReference>
<feature type="transmembrane region" description="Helical" evidence="1">
    <location>
        <begin position="6"/>
        <end position="26"/>
    </location>
</feature>
<reference evidence="2 3" key="1">
    <citation type="submission" date="2024-12" db="EMBL/GenBank/DDBJ databases">
        <title>Draft genome sequence of Chryseobacterium kwangjuense AG447.</title>
        <authorList>
            <person name="Cheptsov V.S."/>
            <person name="Belov A."/>
            <person name="Zavarzina A.G."/>
        </authorList>
    </citation>
    <scope>NUCLEOTIDE SEQUENCE [LARGE SCALE GENOMIC DNA]</scope>
    <source>
        <strain evidence="2 3">AG447</strain>
    </source>
</reference>
<proteinExistence type="predicted"/>
<keyword evidence="3" id="KW-1185">Reference proteome</keyword>
<feature type="transmembrane region" description="Helical" evidence="1">
    <location>
        <begin position="76"/>
        <end position="95"/>
    </location>
</feature>